<gene>
    <name evidence="1" type="ORF">PsYK624_054770</name>
</gene>
<organism evidence="1 2">
    <name type="scientific">Phanerochaete sordida</name>
    <dbReference type="NCBI Taxonomy" id="48140"/>
    <lineage>
        <taxon>Eukaryota</taxon>
        <taxon>Fungi</taxon>
        <taxon>Dikarya</taxon>
        <taxon>Basidiomycota</taxon>
        <taxon>Agaricomycotina</taxon>
        <taxon>Agaricomycetes</taxon>
        <taxon>Polyporales</taxon>
        <taxon>Phanerochaetaceae</taxon>
        <taxon>Phanerochaete</taxon>
    </lineage>
</organism>
<evidence type="ECO:0000313" key="2">
    <source>
        <dbReference type="Proteomes" id="UP000703269"/>
    </source>
</evidence>
<comment type="caution">
    <text evidence="1">The sequence shown here is derived from an EMBL/GenBank/DDBJ whole genome shotgun (WGS) entry which is preliminary data.</text>
</comment>
<dbReference type="Proteomes" id="UP000703269">
    <property type="component" value="Unassembled WGS sequence"/>
</dbReference>
<dbReference type="AlphaFoldDB" id="A0A9P3G556"/>
<accession>A0A9P3G556</accession>
<evidence type="ECO:0000313" key="1">
    <source>
        <dbReference type="EMBL" id="GJE89377.1"/>
    </source>
</evidence>
<dbReference type="EMBL" id="BPQB01000012">
    <property type="protein sequence ID" value="GJE89377.1"/>
    <property type="molecule type" value="Genomic_DNA"/>
</dbReference>
<proteinExistence type="predicted"/>
<reference evidence="1 2" key="1">
    <citation type="submission" date="2021-08" db="EMBL/GenBank/DDBJ databases">
        <title>Draft Genome Sequence of Phanerochaete sordida strain YK-624.</title>
        <authorList>
            <person name="Mori T."/>
            <person name="Dohra H."/>
            <person name="Suzuki T."/>
            <person name="Kawagishi H."/>
            <person name="Hirai H."/>
        </authorList>
    </citation>
    <scope>NUCLEOTIDE SEQUENCE [LARGE SCALE GENOMIC DNA]</scope>
    <source>
        <strain evidence="1 2">YK-624</strain>
    </source>
</reference>
<protein>
    <submittedName>
        <fullName evidence="1">Uncharacterized protein</fullName>
    </submittedName>
</protein>
<sequence length="92" mass="10321">MHFRFGVRHLTQIVEGADVLKAHGVIHTDANPADFLPFIRVVTGAKIRNAAVDEEDWKDGKEERYIARQRAVMLEADGWECSSSVALCPDEL</sequence>
<name>A0A9P3G556_9APHY</name>
<keyword evidence="2" id="KW-1185">Reference proteome</keyword>